<evidence type="ECO:0000256" key="4">
    <source>
        <dbReference type="RuleBase" id="RU369062"/>
    </source>
</evidence>
<comment type="similarity">
    <text evidence="1 4">Belongs to the polyphosphate kinase 2 (PPK2) family. Class I subfamily.</text>
</comment>
<comment type="caution">
    <text evidence="6">The sequence shown here is derived from an EMBL/GenBank/DDBJ whole genome shotgun (WGS) entry which is preliminary data.</text>
</comment>
<evidence type="ECO:0000256" key="2">
    <source>
        <dbReference type="ARBA" id="ARBA00022679"/>
    </source>
</evidence>
<reference evidence="7" key="1">
    <citation type="journal article" date="2019" name="Int. J. Syst. Evol. Microbiol.">
        <title>The Global Catalogue of Microorganisms (GCM) 10K type strain sequencing project: providing services to taxonomists for standard genome sequencing and annotation.</title>
        <authorList>
            <consortium name="The Broad Institute Genomics Platform"/>
            <consortium name="The Broad Institute Genome Sequencing Center for Infectious Disease"/>
            <person name="Wu L."/>
            <person name="Ma J."/>
        </authorList>
    </citation>
    <scope>NUCLEOTIDE SEQUENCE [LARGE SCALE GENOMIC DNA]</scope>
    <source>
        <strain evidence="7">KACC 11588</strain>
    </source>
</reference>
<organism evidence="6 7">
    <name type="scientific">Rubellimicrobium aerolatum</name>
    <dbReference type="NCBI Taxonomy" id="490979"/>
    <lineage>
        <taxon>Bacteria</taxon>
        <taxon>Pseudomonadati</taxon>
        <taxon>Pseudomonadota</taxon>
        <taxon>Alphaproteobacteria</taxon>
        <taxon>Rhodobacterales</taxon>
        <taxon>Roseobacteraceae</taxon>
        <taxon>Rubellimicrobium</taxon>
    </lineage>
</organism>
<name>A0ABW0S858_9RHOB</name>
<dbReference type="RefSeq" id="WP_209836903.1">
    <property type="nucleotide sequence ID" value="NZ_JAGGJP010000001.1"/>
</dbReference>
<evidence type="ECO:0000256" key="1">
    <source>
        <dbReference type="ARBA" id="ARBA00009924"/>
    </source>
</evidence>
<dbReference type="GO" id="GO:0008976">
    <property type="term" value="F:polyphosphate kinase activity"/>
    <property type="evidence" value="ECO:0007669"/>
    <property type="project" value="UniProtKB-EC"/>
</dbReference>
<keyword evidence="3 4" id="KW-0418">Kinase</keyword>
<dbReference type="InterPro" id="IPR022488">
    <property type="entry name" value="PPK2-related"/>
</dbReference>
<keyword evidence="7" id="KW-1185">Reference proteome</keyword>
<dbReference type="Pfam" id="PF03976">
    <property type="entry name" value="PPK2"/>
    <property type="match status" value="1"/>
</dbReference>
<dbReference type="PANTHER" id="PTHR34383">
    <property type="entry name" value="POLYPHOSPHATE:AMP PHOSPHOTRANSFERASE-RELATED"/>
    <property type="match status" value="1"/>
</dbReference>
<dbReference type="InterPro" id="IPR016898">
    <property type="entry name" value="Polyphosphate_phosphotransfera"/>
</dbReference>
<dbReference type="Gene3D" id="3.40.50.300">
    <property type="entry name" value="P-loop containing nucleotide triphosphate hydrolases"/>
    <property type="match status" value="1"/>
</dbReference>
<dbReference type="EC" id="2.7.4.-" evidence="4"/>
<protein>
    <recommendedName>
        <fullName evidence="4">ADP/GDP-polyphosphate phosphotransferase</fullName>
        <ecNumber evidence="4">2.7.4.-</ecNumber>
    </recommendedName>
    <alternativeName>
        <fullName evidence="4">Polyphosphate kinase PPK2</fullName>
    </alternativeName>
</protein>
<dbReference type="NCBIfam" id="TIGR03707">
    <property type="entry name" value="PPK2_P_aer"/>
    <property type="match status" value="1"/>
</dbReference>
<comment type="subunit">
    <text evidence="4">Homotetramer.</text>
</comment>
<keyword evidence="2 4" id="KW-0808">Transferase</keyword>
<dbReference type="EMBL" id="JBHSNA010000001">
    <property type="protein sequence ID" value="MFC5565094.1"/>
    <property type="molecule type" value="Genomic_DNA"/>
</dbReference>
<dbReference type="InterPro" id="IPR027417">
    <property type="entry name" value="P-loop_NTPase"/>
</dbReference>
<comment type="function">
    <text evidence="4">Uses inorganic polyphosphate (polyP) as a donor to convert GDP to GTP or ADP to ATP.</text>
</comment>
<evidence type="ECO:0000313" key="7">
    <source>
        <dbReference type="Proteomes" id="UP001596056"/>
    </source>
</evidence>
<dbReference type="InterPro" id="IPR022486">
    <property type="entry name" value="PPK2_PA0141"/>
</dbReference>
<dbReference type="Proteomes" id="UP001596056">
    <property type="component" value="Unassembled WGS sequence"/>
</dbReference>
<accession>A0ABW0S858</accession>
<evidence type="ECO:0000259" key="5">
    <source>
        <dbReference type="Pfam" id="PF03976"/>
    </source>
</evidence>
<dbReference type="PIRSF" id="PIRSF028756">
    <property type="entry name" value="PPK2_prd"/>
    <property type="match status" value="1"/>
</dbReference>
<evidence type="ECO:0000313" key="6">
    <source>
        <dbReference type="EMBL" id="MFC5565094.1"/>
    </source>
</evidence>
<sequence>MDLPLDGAISRYYREEAPPDVRRLLDSADKDDIANPRFPYPEQMKRHAYEEEMARLQAELVRFQAWVKDARARVLVVFEGRDAAGKGGSIKAFSENLNPRGARVVALAKPTEIEAGQWYFQRYIAELPTAGEIVLFDRSWYNRGIVEHVFGFCTPEERTHWFEQVGPFEDMLVNEGIHLFKFWLNVGRATQLERFLDRERDPLKQWKLSWIDAEGLAKWDDYSAAIAETLIRTHSARAPWRVLRADDKRRTRLNLIRSVLTPIDYAHKDARAIGALDPKIVGGPEVVTVGGGA</sequence>
<evidence type="ECO:0000256" key="3">
    <source>
        <dbReference type="ARBA" id="ARBA00022777"/>
    </source>
</evidence>
<dbReference type="PANTHER" id="PTHR34383:SF1">
    <property type="entry name" value="ADP-POLYPHOSPHATE PHOSPHOTRANSFERASE"/>
    <property type="match status" value="1"/>
</dbReference>
<proteinExistence type="inferred from homology"/>
<dbReference type="SUPFAM" id="SSF52540">
    <property type="entry name" value="P-loop containing nucleoside triphosphate hydrolases"/>
    <property type="match status" value="1"/>
</dbReference>
<feature type="domain" description="Polyphosphate kinase-2-related" evidence="5">
    <location>
        <begin position="44"/>
        <end position="269"/>
    </location>
</feature>
<gene>
    <name evidence="6" type="primary">ppk2</name>
    <name evidence="6" type="ORF">ACFPOC_01500</name>
</gene>